<sequence>MYTPKNQNQTNDARKNQQPLINENIKFRTVVVIDDKGANLGEMDRAKALELAASKNLDLVLIAKKGKVPVTKILDYGKFKYEQKRKQKESKKNQTIIKVKEIKIKPTIGDHDLQVRAENAKRWLADKDNVKFVIEARGRMSTKDEFIAQAYEKFIDLIKDYGHVTQANKRVSVYRYETIIEPIKNK</sequence>
<dbReference type="EMBL" id="JFDP01000024">
    <property type="protein sequence ID" value="KEZ24031.1"/>
    <property type="molecule type" value="Genomic_DNA"/>
</dbReference>
<dbReference type="HAMAP" id="MF_00080">
    <property type="entry name" value="IF_3"/>
    <property type="match status" value="1"/>
</dbReference>
<dbReference type="Proteomes" id="UP000028537">
    <property type="component" value="Unassembled WGS sequence"/>
</dbReference>
<evidence type="ECO:0000256" key="6">
    <source>
        <dbReference type="RuleBase" id="RU000646"/>
    </source>
</evidence>
<evidence type="ECO:0000256" key="1">
    <source>
        <dbReference type="ARBA" id="ARBA00005439"/>
    </source>
</evidence>
<dbReference type="InterPro" id="IPR036787">
    <property type="entry name" value="T_IF-3_N_sf"/>
</dbReference>
<protein>
    <recommendedName>
        <fullName evidence="4 5">Translation initiation factor IF-3</fullName>
    </recommendedName>
</protein>
<dbReference type="Gene3D" id="3.30.110.10">
    <property type="entry name" value="Translation initiation factor 3 (IF-3), C-terminal domain"/>
    <property type="match status" value="1"/>
</dbReference>
<dbReference type="SUPFAM" id="SSF54364">
    <property type="entry name" value="Translation initiation factor IF3, N-terminal domain"/>
    <property type="match status" value="1"/>
</dbReference>
<dbReference type="GO" id="GO:0032790">
    <property type="term" value="P:ribosome disassembly"/>
    <property type="evidence" value="ECO:0007669"/>
    <property type="project" value="TreeGrafter"/>
</dbReference>
<dbReference type="RefSeq" id="WP_038101999.1">
    <property type="nucleotide sequence ID" value="NZ_JFDP01000024.1"/>
</dbReference>
<gene>
    <name evidence="4 9" type="primary">infC</name>
    <name evidence="9" type="ORF">UDIV_1630</name>
</gene>
<keyword evidence="10" id="KW-1185">Reference proteome</keyword>
<dbReference type="AlphaFoldDB" id="A0A084F1D9"/>
<evidence type="ECO:0000256" key="4">
    <source>
        <dbReference type="HAMAP-Rule" id="MF_00080"/>
    </source>
</evidence>
<keyword evidence="4" id="KW-0963">Cytoplasm</keyword>
<dbReference type="SUPFAM" id="SSF55200">
    <property type="entry name" value="Translation initiation factor IF3, C-terminal domain"/>
    <property type="match status" value="1"/>
</dbReference>
<evidence type="ECO:0000256" key="5">
    <source>
        <dbReference type="NCBIfam" id="TIGR00168"/>
    </source>
</evidence>
<comment type="subunit">
    <text evidence="4 6">Monomer.</text>
</comment>
<dbReference type="GO" id="GO:0043022">
    <property type="term" value="F:ribosome binding"/>
    <property type="evidence" value="ECO:0007669"/>
    <property type="project" value="TreeGrafter"/>
</dbReference>
<dbReference type="OrthoDB" id="9806014at2"/>
<dbReference type="Pfam" id="PF00707">
    <property type="entry name" value="IF3_C"/>
    <property type="match status" value="1"/>
</dbReference>
<dbReference type="InterPro" id="IPR036788">
    <property type="entry name" value="T_IF-3_C_sf"/>
</dbReference>
<keyword evidence="2 4" id="KW-0396">Initiation factor</keyword>
<dbReference type="GO" id="GO:0003743">
    <property type="term" value="F:translation initiation factor activity"/>
    <property type="evidence" value="ECO:0007669"/>
    <property type="project" value="UniProtKB-UniRule"/>
</dbReference>
<comment type="subcellular location">
    <subcellularLocation>
        <location evidence="4 6">Cytoplasm</location>
    </subcellularLocation>
</comment>
<evidence type="ECO:0000313" key="9">
    <source>
        <dbReference type="EMBL" id="KEZ24031.1"/>
    </source>
</evidence>
<evidence type="ECO:0000259" key="8">
    <source>
        <dbReference type="Pfam" id="PF05198"/>
    </source>
</evidence>
<dbReference type="PANTHER" id="PTHR10938">
    <property type="entry name" value="TRANSLATION INITIATION FACTOR IF-3"/>
    <property type="match status" value="1"/>
</dbReference>
<dbReference type="NCBIfam" id="TIGR00168">
    <property type="entry name" value="infC"/>
    <property type="match status" value="1"/>
</dbReference>
<comment type="function">
    <text evidence="4 6">IF-3 binds to the 30S ribosomal subunit and shifts the equilibrium between 70S ribosomes and their 50S and 30S subunits in favor of the free subunits, thus enhancing the availability of 30S subunits on which protein synthesis initiation begins.</text>
</comment>
<accession>A0A084F1D9</accession>
<dbReference type="Pfam" id="PF05198">
    <property type="entry name" value="IF3_N"/>
    <property type="match status" value="1"/>
</dbReference>
<name>A0A084F1D9_9BACT</name>
<dbReference type="InterPro" id="IPR001288">
    <property type="entry name" value="Translation_initiation_fac_3"/>
</dbReference>
<comment type="similarity">
    <text evidence="1 4 6">Belongs to the IF-3 family.</text>
</comment>
<dbReference type="eggNOG" id="COG0290">
    <property type="taxonomic scope" value="Bacteria"/>
</dbReference>
<dbReference type="GO" id="GO:0016020">
    <property type="term" value="C:membrane"/>
    <property type="evidence" value="ECO:0007669"/>
    <property type="project" value="TreeGrafter"/>
</dbReference>
<evidence type="ECO:0000259" key="7">
    <source>
        <dbReference type="Pfam" id="PF00707"/>
    </source>
</evidence>
<reference evidence="9 10" key="1">
    <citation type="submission" date="2014-02" db="EMBL/GenBank/DDBJ databases">
        <title>Genome sequence of Ureaplasma diversum strain 246.</title>
        <authorList>
            <person name="Sirand-Pugnet P."/>
            <person name="Breton M."/>
            <person name="Dordet-Frisoni E."/>
            <person name="Baranowski E."/>
            <person name="Barre A."/>
            <person name="Couture C."/>
            <person name="Dupuy V."/>
            <person name="Gaurivaud P."/>
            <person name="Jacob D."/>
            <person name="Lemaitre C."/>
            <person name="Manso-Silvan L."/>
            <person name="Nikolski M."/>
            <person name="Nouvel L.-X."/>
            <person name="Poumarat F."/>
            <person name="Tardy F."/>
            <person name="Thebault P."/>
            <person name="Theil S."/>
            <person name="Citti C."/>
            <person name="Thiaucourt F."/>
            <person name="Blanchard A."/>
        </authorList>
    </citation>
    <scope>NUCLEOTIDE SEQUENCE [LARGE SCALE GENOMIC DNA]</scope>
    <source>
        <strain evidence="9 10">NCTC 246</strain>
    </source>
</reference>
<feature type="domain" description="Translation initiation factor 3 C-terminal" evidence="7">
    <location>
        <begin position="97"/>
        <end position="169"/>
    </location>
</feature>
<organism evidence="9 10">
    <name type="scientific">Ureaplasma diversum NCTC 246</name>
    <dbReference type="NCBI Taxonomy" id="1188241"/>
    <lineage>
        <taxon>Bacteria</taxon>
        <taxon>Bacillati</taxon>
        <taxon>Mycoplasmatota</taxon>
        <taxon>Mycoplasmoidales</taxon>
        <taxon>Mycoplasmoidaceae</taxon>
        <taxon>Ureaplasma</taxon>
    </lineage>
</organism>
<dbReference type="GO" id="GO:0005829">
    <property type="term" value="C:cytosol"/>
    <property type="evidence" value="ECO:0007669"/>
    <property type="project" value="TreeGrafter"/>
</dbReference>
<evidence type="ECO:0000313" key="10">
    <source>
        <dbReference type="Proteomes" id="UP000028537"/>
    </source>
</evidence>
<comment type="caution">
    <text evidence="9">The sequence shown here is derived from an EMBL/GenBank/DDBJ whole genome shotgun (WGS) entry which is preliminary data.</text>
</comment>
<dbReference type="InterPro" id="IPR019814">
    <property type="entry name" value="Translation_initiation_fac_3_N"/>
</dbReference>
<keyword evidence="3 4" id="KW-0648">Protein biosynthesis</keyword>
<dbReference type="PROSITE" id="PS00938">
    <property type="entry name" value="IF3"/>
    <property type="match status" value="1"/>
</dbReference>
<dbReference type="InterPro" id="IPR019813">
    <property type="entry name" value="Translation_initiation_fac3_CS"/>
</dbReference>
<dbReference type="InterPro" id="IPR019815">
    <property type="entry name" value="Translation_initiation_fac_3_C"/>
</dbReference>
<dbReference type="PANTHER" id="PTHR10938:SF0">
    <property type="entry name" value="TRANSLATION INITIATION FACTOR IF-3, MITOCHONDRIAL"/>
    <property type="match status" value="1"/>
</dbReference>
<proteinExistence type="inferred from homology"/>
<feature type="domain" description="Translation initiation factor 3 N-terminal" evidence="8">
    <location>
        <begin position="21"/>
        <end position="89"/>
    </location>
</feature>
<evidence type="ECO:0000256" key="2">
    <source>
        <dbReference type="ARBA" id="ARBA00022540"/>
    </source>
</evidence>
<dbReference type="Gene3D" id="3.10.20.80">
    <property type="entry name" value="Translation initiation factor 3 (IF-3), N-terminal domain"/>
    <property type="match status" value="1"/>
</dbReference>
<evidence type="ECO:0000256" key="3">
    <source>
        <dbReference type="ARBA" id="ARBA00022917"/>
    </source>
</evidence>